<dbReference type="AlphaFoldDB" id="A0A9D5DST9"/>
<evidence type="ECO:0000313" key="3">
    <source>
        <dbReference type="Proteomes" id="UP000051061"/>
    </source>
</evidence>
<keyword evidence="1" id="KW-0472">Membrane</keyword>
<dbReference type="EMBL" id="LJJD01000036">
    <property type="protein sequence ID" value="KQL55939.1"/>
    <property type="molecule type" value="Genomic_DNA"/>
</dbReference>
<protein>
    <submittedName>
        <fullName evidence="2">Uncharacterized protein</fullName>
    </submittedName>
</protein>
<comment type="caution">
    <text evidence="2">The sequence shown here is derived from an EMBL/GenBank/DDBJ whole genome shotgun (WGS) entry which is preliminary data.</text>
</comment>
<organism evidence="2 3">
    <name type="scientific">Alkalicoccobacillus plakortidis</name>
    <dbReference type="NCBI Taxonomy" id="444060"/>
    <lineage>
        <taxon>Bacteria</taxon>
        <taxon>Bacillati</taxon>
        <taxon>Bacillota</taxon>
        <taxon>Bacilli</taxon>
        <taxon>Bacillales</taxon>
        <taxon>Bacillaceae</taxon>
        <taxon>Alkalicoccobacillus</taxon>
    </lineage>
</organism>
<feature type="transmembrane region" description="Helical" evidence="1">
    <location>
        <begin position="43"/>
        <end position="63"/>
    </location>
</feature>
<keyword evidence="3" id="KW-1185">Reference proteome</keyword>
<accession>A0A9D5DST9</accession>
<keyword evidence="1" id="KW-1133">Transmembrane helix</keyword>
<reference evidence="2 3" key="1">
    <citation type="submission" date="2015-09" db="EMBL/GenBank/DDBJ databases">
        <title>Genome sequencing project for genomic taxonomy and phylogenomics of Bacillus-like bacteria.</title>
        <authorList>
            <person name="Liu B."/>
            <person name="Wang J."/>
            <person name="Zhu Y."/>
            <person name="Liu G."/>
            <person name="Chen Q."/>
            <person name="Chen Z."/>
            <person name="Lan J."/>
            <person name="Che J."/>
            <person name="Ge C."/>
            <person name="Shi H."/>
            <person name="Pan Z."/>
            <person name="Liu X."/>
        </authorList>
    </citation>
    <scope>NUCLEOTIDE SEQUENCE [LARGE SCALE GENOMIC DNA]</scope>
    <source>
        <strain evidence="2 3">DSM 19153</strain>
    </source>
</reference>
<evidence type="ECO:0000256" key="1">
    <source>
        <dbReference type="SAM" id="Phobius"/>
    </source>
</evidence>
<feature type="transmembrane region" description="Helical" evidence="1">
    <location>
        <begin position="70"/>
        <end position="94"/>
    </location>
</feature>
<sequence>MENTNALTKKGTIIKYIALIIGIACLLLTFITPTRVVMIGSIYGDYIVFALTAIGVLLSIYSIRISEKKLIPILSLILSLSFPIMFVLWLILLFTGTIDFAP</sequence>
<name>A0A9D5DST9_9BACI</name>
<feature type="transmembrane region" description="Helical" evidence="1">
    <location>
        <begin position="12"/>
        <end position="31"/>
    </location>
</feature>
<keyword evidence="1" id="KW-0812">Transmembrane</keyword>
<gene>
    <name evidence="2" type="ORF">AN965_16830</name>
</gene>
<evidence type="ECO:0000313" key="2">
    <source>
        <dbReference type="EMBL" id="KQL55939.1"/>
    </source>
</evidence>
<dbReference type="Proteomes" id="UP000051061">
    <property type="component" value="Unassembled WGS sequence"/>
</dbReference>
<proteinExistence type="predicted"/>